<comment type="caution">
    <text evidence="5">The sequence shown here is derived from an EMBL/GenBank/DDBJ whole genome shotgun (WGS) entry which is preliminary data.</text>
</comment>
<evidence type="ECO:0000313" key="5">
    <source>
        <dbReference type="EMBL" id="TGE14088.1"/>
    </source>
</evidence>
<dbReference type="RefSeq" id="WP_135499151.1">
    <property type="nucleotide sequence ID" value="NZ_SRLD01000042.1"/>
</dbReference>
<organism evidence="5 6">
    <name type="scientific">Hymenobacter elongatus</name>
    <dbReference type="NCBI Taxonomy" id="877208"/>
    <lineage>
        <taxon>Bacteria</taxon>
        <taxon>Pseudomonadati</taxon>
        <taxon>Bacteroidota</taxon>
        <taxon>Cytophagia</taxon>
        <taxon>Cytophagales</taxon>
        <taxon>Hymenobacteraceae</taxon>
        <taxon>Hymenobacter</taxon>
    </lineage>
</organism>
<dbReference type="PROSITE" id="PS01149">
    <property type="entry name" value="PSI_RSU"/>
    <property type="match status" value="1"/>
</dbReference>
<dbReference type="AlphaFoldDB" id="A0A4Z0PH22"/>
<dbReference type="InterPro" id="IPR006145">
    <property type="entry name" value="PsdUridine_synth_RsuA/RluA"/>
</dbReference>
<dbReference type="PANTHER" id="PTHR47683:SF2">
    <property type="entry name" value="RNA-BINDING S4 DOMAIN-CONTAINING PROTEIN"/>
    <property type="match status" value="1"/>
</dbReference>
<evidence type="ECO:0000256" key="1">
    <source>
        <dbReference type="ARBA" id="ARBA00008348"/>
    </source>
</evidence>
<protein>
    <recommendedName>
        <fullName evidence="3">Pseudouridine synthase</fullName>
        <ecNumber evidence="3">5.4.99.-</ecNumber>
    </recommendedName>
</protein>
<dbReference type="Gene3D" id="3.30.70.1560">
    <property type="entry name" value="Alpha-L RNA-binding motif"/>
    <property type="match status" value="1"/>
</dbReference>
<dbReference type="SUPFAM" id="SSF55120">
    <property type="entry name" value="Pseudouridine synthase"/>
    <property type="match status" value="1"/>
</dbReference>
<reference evidence="5 6" key="1">
    <citation type="submission" date="2019-04" db="EMBL/GenBank/DDBJ databases">
        <authorList>
            <person name="Feng G."/>
            <person name="Zhang J."/>
            <person name="Zhu H."/>
        </authorList>
    </citation>
    <scope>NUCLEOTIDE SEQUENCE [LARGE SCALE GENOMIC DNA]</scope>
    <source>
        <strain evidence="5 6">JCM 17223</strain>
    </source>
</reference>
<keyword evidence="6" id="KW-1185">Reference proteome</keyword>
<evidence type="ECO:0000256" key="2">
    <source>
        <dbReference type="ARBA" id="ARBA00023235"/>
    </source>
</evidence>
<dbReference type="Gene3D" id="3.30.70.580">
    <property type="entry name" value="Pseudouridine synthase I, catalytic domain, N-terminal subdomain"/>
    <property type="match status" value="1"/>
</dbReference>
<dbReference type="OrthoDB" id="1012272at2"/>
<feature type="domain" description="Pseudouridine synthase RsuA/RluA-like" evidence="4">
    <location>
        <begin position="21"/>
        <end position="170"/>
    </location>
</feature>
<name>A0A4Z0PH22_9BACT</name>
<evidence type="ECO:0000313" key="6">
    <source>
        <dbReference type="Proteomes" id="UP000297739"/>
    </source>
</evidence>
<dbReference type="EMBL" id="SRLD01000042">
    <property type="protein sequence ID" value="TGE14088.1"/>
    <property type="molecule type" value="Genomic_DNA"/>
</dbReference>
<dbReference type="GO" id="GO:0006364">
    <property type="term" value="P:rRNA processing"/>
    <property type="evidence" value="ECO:0007669"/>
    <property type="project" value="UniProtKB-ARBA"/>
</dbReference>
<comment type="similarity">
    <text evidence="1 3">Belongs to the pseudouridine synthase RsuA family.</text>
</comment>
<evidence type="ECO:0000256" key="3">
    <source>
        <dbReference type="RuleBase" id="RU003887"/>
    </source>
</evidence>
<dbReference type="GO" id="GO:0140098">
    <property type="term" value="F:catalytic activity, acting on RNA"/>
    <property type="evidence" value="ECO:0007669"/>
    <property type="project" value="UniProtKB-ARBA"/>
</dbReference>
<dbReference type="GO" id="GO:0003723">
    <property type="term" value="F:RNA binding"/>
    <property type="evidence" value="ECO:0007669"/>
    <property type="project" value="InterPro"/>
</dbReference>
<dbReference type="NCBIfam" id="TIGR00093">
    <property type="entry name" value="pseudouridine synthase"/>
    <property type="match status" value="1"/>
</dbReference>
<dbReference type="GO" id="GO:0009982">
    <property type="term" value="F:pseudouridine synthase activity"/>
    <property type="evidence" value="ECO:0007669"/>
    <property type="project" value="InterPro"/>
</dbReference>
<dbReference type="Proteomes" id="UP000297739">
    <property type="component" value="Unassembled WGS sequence"/>
</dbReference>
<proteinExistence type="inferred from homology"/>
<accession>A0A4Z0PH22</accession>
<dbReference type="InterPro" id="IPR020103">
    <property type="entry name" value="PsdUridine_synth_cat_dom_sf"/>
</dbReference>
<keyword evidence="2 3" id="KW-0413">Isomerase</keyword>
<dbReference type="Pfam" id="PF00849">
    <property type="entry name" value="PseudoU_synth_2"/>
    <property type="match status" value="1"/>
</dbReference>
<gene>
    <name evidence="5" type="ORF">E5J99_17700</name>
</gene>
<dbReference type="GO" id="GO:0001522">
    <property type="term" value="P:pseudouridine synthesis"/>
    <property type="evidence" value="ECO:0007669"/>
    <property type="project" value="InterPro"/>
</dbReference>
<dbReference type="PANTHER" id="PTHR47683">
    <property type="entry name" value="PSEUDOURIDINE SYNTHASE FAMILY PROTEIN-RELATED"/>
    <property type="match status" value="1"/>
</dbReference>
<dbReference type="InterPro" id="IPR042092">
    <property type="entry name" value="PsdUridine_s_RsuA/RluB/E/F_cat"/>
</dbReference>
<sequence length="218" mass="24273">MIEEPIPIPTSEPEADLIHRHFMVHKPYGYLSQFVCELKKKKLLGLLHDFPAGTMSIGRLDEASEGLLLLTTDGKTSELIRDKKIEKEYYAQVDGLITDEAVEQLRQGVEIGLHGGKYQTLPCQAFRLEAAPTFGDRGRKIRDDRHGPTSWVSIIVTEGKFRQVRKMTAAVGFATLRLVRVRIGGIELGDLAAGDVREVESFFPLAAERRALMAATAQ</sequence>
<dbReference type="InterPro" id="IPR050343">
    <property type="entry name" value="RsuA_PseudoU_synthase"/>
</dbReference>
<dbReference type="InterPro" id="IPR000748">
    <property type="entry name" value="PsdUridine_synth_RsuA/RluB/E/F"/>
</dbReference>
<dbReference type="EC" id="5.4.99.-" evidence="3"/>
<dbReference type="InterPro" id="IPR018496">
    <property type="entry name" value="PsdUridine_synth_RsuA/RluB_CS"/>
</dbReference>
<dbReference type="InterPro" id="IPR020094">
    <property type="entry name" value="TruA/RsuA/RluB/E/F_N"/>
</dbReference>
<evidence type="ECO:0000259" key="4">
    <source>
        <dbReference type="Pfam" id="PF00849"/>
    </source>
</evidence>